<feature type="transmembrane region" description="Helical" evidence="8">
    <location>
        <begin position="264"/>
        <end position="286"/>
    </location>
</feature>
<reference evidence="10" key="1">
    <citation type="submission" date="2025-08" db="UniProtKB">
        <authorList>
            <consortium name="RefSeq"/>
        </authorList>
    </citation>
    <scope>IDENTIFICATION</scope>
</reference>
<keyword evidence="2" id="KW-0813">Transport</keyword>
<feature type="transmembrane region" description="Helical" evidence="8">
    <location>
        <begin position="330"/>
        <end position="353"/>
    </location>
</feature>
<evidence type="ECO:0000256" key="4">
    <source>
        <dbReference type="ARBA" id="ARBA00022692"/>
    </source>
</evidence>
<evidence type="ECO:0000256" key="7">
    <source>
        <dbReference type="ARBA" id="ARBA00023170"/>
    </source>
</evidence>
<dbReference type="RefSeq" id="XP_025050780.1">
    <property type="nucleotide sequence ID" value="XM_025194995.1"/>
</dbReference>
<feature type="transmembrane region" description="Helical" evidence="8">
    <location>
        <begin position="394"/>
        <end position="415"/>
    </location>
</feature>
<evidence type="ECO:0000256" key="1">
    <source>
        <dbReference type="ARBA" id="ARBA00004651"/>
    </source>
</evidence>
<feature type="transmembrane region" description="Helical" evidence="8">
    <location>
        <begin position="487"/>
        <end position="514"/>
    </location>
</feature>
<dbReference type="GeneID" id="106723225"/>
<keyword evidence="4 8" id="KW-0812">Transmembrane</keyword>
<sequence>MLSAEAGSWQKNVTCESSIDMELFLHYSLIPSCAIILVLSFLERRVNRRPIDENLHLLNGRFGIVIPLDFVGTFTNRWSFGFAFGATANKVMFLFSEGYLSWRMPKWAQAIVLLVGGIEVGLSYFPLFACLSTDFKVVGSALGFSYTFIWFVVTVACIVQCPHGQVVGEYEKILFYWPSLLCLVFLLGRFVHMFVKGMRAHLHQEVPKEDKHFLEAHLAQHVKQLFQKLPQQPLCPSLNRQAQKSWFQRKVYEWDPCFQFPGRMICTSVLSLICLYIFIIIEFYIYKHVSHELEILEGSFEELGASINTSEVLKPAVLKMKELINVTQGAWIFTIFSALLTCVSYVFHILACYRKHMKRLWAGKKDFLPLMSRHPSSSQSVAAIARYSGWQIAYILWGYLIIHVVQCLFGVLIVYSFVLPIKHGHGLEMAKGLGIGALTIGIVVGFMILQIQIAASFFLQPKIRPEDKQKPLALNNRKAFHNFNYFLFFYNVLLGLGACLFRLLCSFILGTWLIARIDRTIMQKGYEAADIGFKTWIGMIFMDHHHTNPTLLSFCHILLTRNTEKKLRRSTKYSYFKNASESKVSNTTKTRWLLLYTLLNNSQLAALRKHKLQSGSRNALQNCRT</sequence>
<gene>
    <name evidence="10" type="primary">LOC106723225</name>
</gene>
<comment type="subcellular location">
    <subcellularLocation>
        <location evidence="1">Cell membrane</location>
        <topology evidence="1">Multi-pass membrane protein</topology>
    </subcellularLocation>
</comment>
<dbReference type="PANTHER" id="PTHR21444">
    <property type="entry name" value="COILED-COIL DOMAIN-CONTAINING PROTEIN 180"/>
    <property type="match status" value="1"/>
</dbReference>
<dbReference type="GO" id="GO:0005886">
    <property type="term" value="C:plasma membrane"/>
    <property type="evidence" value="ECO:0007669"/>
    <property type="project" value="UniProtKB-SubCell"/>
</dbReference>
<keyword evidence="3" id="KW-1003">Cell membrane</keyword>
<keyword evidence="6 8" id="KW-0472">Membrane</keyword>
<dbReference type="Proteomes" id="UP000189705">
    <property type="component" value="Unplaced"/>
</dbReference>
<keyword evidence="5 8" id="KW-1133">Transmembrane helix</keyword>
<name>A0A3Q0FX94_ALLSI</name>
<feature type="transmembrane region" description="Helical" evidence="8">
    <location>
        <begin position="24"/>
        <end position="42"/>
    </location>
</feature>
<evidence type="ECO:0000256" key="5">
    <source>
        <dbReference type="ARBA" id="ARBA00022989"/>
    </source>
</evidence>
<dbReference type="AlphaFoldDB" id="A0A3Q0FX94"/>
<dbReference type="Pfam" id="PF14752">
    <property type="entry name" value="RBP_receptor"/>
    <property type="match status" value="1"/>
</dbReference>
<evidence type="ECO:0000256" key="2">
    <source>
        <dbReference type="ARBA" id="ARBA00022448"/>
    </source>
</evidence>
<dbReference type="GO" id="GO:0034632">
    <property type="term" value="F:retinol transmembrane transporter activity"/>
    <property type="evidence" value="ECO:0007669"/>
    <property type="project" value="InterPro"/>
</dbReference>
<feature type="transmembrane region" description="Helical" evidence="8">
    <location>
        <begin position="173"/>
        <end position="191"/>
    </location>
</feature>
<evidence type="ECO:0000256" key="3">
    <source>
        <dbReference type="ARBA" id="ARBA00022475"/>
    </source>
</evidence>
<organism evidence="9 10">
    <name type="scientific">Alligator sinensis</name>
    <name type="common">Chinese alligator</name>
    <dbReference type="NCBI Taxonomy" id="38654"/>
    <lineage>
        <taxon>Eukaryota</taxon>
        <taxon>Metazoa</taxon>
        <taxon>Chordata</taxon>
        <taxon>Craniata</taxon>
        <taxon>Vertebrata</taxon>
        <taxon>Euteleostomi</taxon>
        <taxon>Archelosauria</taxon>
        <taxon>Archosauria</taxon>
        <taxon>Crocodylia</taxon>
        <taxon>Alligatoridae</taxon>
        <taxon>Alligatorinae</taxon>
        <taxon>Alligator</taxon>
    </lineage>
</organism>
<dbReference type="GO" id="GO:0038023">
    <property type="term" value="F:signaling receptor activity"/>
    <property type="evidence" value="ECO:0007669"/>
    <property type="project" value="InterPro"/>
</dbReference>
<dbReference type="InParanoid" id="A0A3Q0FX94"/>
<feature type="transmembrane region" description="Helical" evidence="8">
    <location>
        <begin position="107"/>
        <end position="129"/>
    </location>
</feature>
<evidence type="ECO:0000256" key="6">
    <source>
        <dbReference type="ARBA" id="ARBA00023136"/>
    </source>
</evidence>
<accession>A0A3Q0FX94</accession>
<dbReference type="PANTHER" id="PTHR21444:SF17">
    <property type="entry name" value="STIMULATED BY RETINOIC ACID GENE 6 PROTEIN-LIKE"/>
    <property type="match status" value="1"/>
</dbReference>
<proteinExistence type="predicted"/>
<dbReference type="InterPro" id="IPR026612">
    <property type="entry name" value="STRA6-like"/>
</dbReference>
<dbReference type="STRING" id="38654.A0A3Q0FX94"/>
<keyword evidence="9" id="KW-1185">Reference proteome</keyword>
<feature type="transmembrane region" description="Helical" evidence="8">
    <location>
        <begin position="141"/>
        <end position="161"/>
    </location>
</feature>
<evidence type="ECO:0000313" key="10">
    <source>
        <dbReference type="RefSeq" id="XP_025050780.1"/>
    </source>
</evidence>
<protein>
    <submittedName>
        <fullName evidence="10">Stimulated by retinoic acid gene 6 protein-like isoform X1</fullName>
    </submittedName>
</protein>
<keyword evidence="7" id="KW-0675">Receptor</keyword>
<feature type="transmembrane region" description="Helical" evidence="8">
    <location>
        <begin position="435"/>
        <end position="459"/>
    </location>
</feature>
<evidence type="ECO:0000256" key="8">
    <source>
        <dbReference type="SAM" id="Phobius"/>
    </source>
</evidence>
<dbReference type="GO" id="GO:0071939">
    <property type="term" value="P:vitamin A import into cell"/>
    <property type="evidence" value="ECO:0007669"/>
    <property type="project" value="TreeGrafter"/>
</dbReference>
<evidence type="ECO:0000313" key="9">
    <source>
        <dbReference type="Proteomes" id="UP000189705"/>
    </source>
</evidence>